<feature type="region of interest" description="Disordered" evidence="3">
    <location>
        <begin position="515"/>
        <end position="534"/>
    </location>
</feature>
<evidence type="ECO:0000313" key="6">
    <source>
        <dbReference type="Proteomes" id="UP001202328"/>
    </source>
</evidence>
<feature type="compositionally biased region" description="Low complexity" evidence="3">
    <location>
        <begin position="1001"/>
        <end position="1016"/>
    </location>
</feature>
<dbReference type="SUPFAM" id="SSF48464">
    <property type="entry name" value="ENTH/VHS domain"/>
    <property type="match status" value="2"/>
</dbReference>
<feature type="coiled-coil region" evidence="2">
    <location>
        <begin position="290"/>
        <end position="338"/>
    </location>
</feature>
<organism evidence="5 6">
    <name type="scientific">Papaver atlanticum</name>
    <dbReference type="NCBI Taxonomy" id="357466"/>
    <lineage>
        <taxon>Eukaryota</taxon>
        <taxon>Viridiplantae</taxon>
        <taxon>Streptophyta</taxon>
        <taxon>Embryophyta</taxon>
        <taxon>Tracheophyta</taxon>
        <taxon>Spermatophyta</taxon>
        <taxon>Magnoliopsida</taxon>
        <taxon>Ranunculales</taxon>
        <taxon>Papaveraceae</taxon>
        <taxon>Papaveroideae</taxon>
        <taxon>Papaver</taxon>
    </lineage>
</organism>
<reference evidence="5" key="1">
    <citation type="submission" date="2022-04" db="EMBL/GenBank/DDBJ databases">
        <title>A functionally conserved STORR gene fusion in Papaver species that diverged 16.8 million years ago.</title>
        <authorList>
            <person name="Catania T."/>
        </authorList>
    </citation>
    <scope>NUCLEOTIDE SEQUENCE</scope>
    <source>
        <strain evidence="5">S-188037</strain>
    </source>
</reference>
<dbReference type="PANTHER" id="PTHR12460:SF23">
    <property type="entry name" value="ACTIN CYTOSKELETON-REGULATORY COMPLEX PROTEIN PAN1"/>
    <property type="match status" value="1"/>
</dbReference>
<dbReference type="PROSITE" id="PS51391">
    <property type="entry name" value="CID"/>
    <property type="match status" value="2"/>
</dbReference>
<dbReference type="CDD" id="cd16981">
    <property type="entry name" value="CID_RPRD_like"/>
    <property type="match status" value="2"/>
</dbReference>
<sequence>MSLTYNGHLLVEKLAKLDCSQLSIQTVSHWCMFHRKKAKQLVETWARQFHCSPREQRLAFLYLANDILQNSRSKGPEFIVEFWKVLPKAFRDIVENGAESEKNAAERLIDIWEERKVFDIPAKVLKDELMRRSMEKNNRDRETLSRKLIGVGEEKTLLDIQGKVLKNDEPMKCSIEKSNGSGNTLSRKPIGVGEEKKLLDIQGEVLKNDEPMKCSIEKSNGSGDTLSRKPRQSVGSMVEKIISSYEIVCDGAVDEVSLLRKCGKAIAFIDKVDKEIGRDNSTAKLNQSELNELHEQHGILRESIEQLSAAESSRTSLIARLKEALREQELKLIQIRLHLEAAQIRSEKAENICQHLINSKSGDLQTEQRLNEPSIAVSPPSFTSETLGASGDDKGRPAPIIMDTPQGPSFSTSSFNMKRGNWSLAAAVLNLKRARKIQAAEDYTRNQQNHASAFVKCPSGKRTKLANGAPSYTQSQQLASEPLPYIPHPGSPQHLSSSPVALPVVPLQKPYSSGMPIPRQAQPPSPMKTGSSMGKHPVRGMISISYIYINSLGTMNGGTFDEQKLGGKLANLNCSKKCIHCILHVFVRNKAKQVVETWARQFHCSPKDQRLSFLYLANDVLQRSREKGPEFVVEFWEVLPDALCDVVENGEEAEKKAAERLIGIWEERKVFYVQGKVLKEELLGRNLEKSNRDGGISREKLKQSDGSMVEKIILSFEIVYDGPVDEEALLSKCREAVSFVQRVDKEIGGDFSSGRFNESVLAELQEQHGILRESIEQLTAVESSRTNLVSRLREALDEQELNLKQVRVQLQAAQTRSEQVENICEQSMNCNSGNLQSEERLKETSTIAGIPSSVTAETPVACGDEKERPDPVVTSISSNMEEDTAKSAAAIVATELTASASSAEMLSFVHNSLASNDGTVNQQNPPPIEFSSLKRIKLENATPSGIQSQQPATDPLPSCPHPEPLQYDAAVTSEQQQKPPSPDPILSSSSLPLTLPPTPLPQSQFMQSSAASMTSAPNSYAVAGVPSNQLSKFCQEFPGSEGGFYNQSSVPASSTISQQ</sequence>
<dbReference type="GO" id="GO:0005634">
    <property type="term" value="C:nucleus"/>
    <property type="evidence" value="ECO:0007669"/>
    <property type="project" value="UniProtKB-ARBA"/>
</dbReference>
<dbReference type="Gene3D" id="1.25.40.90">
    <property type="match status" value="2"/>
</dbReference>
<evidence type="ECO:0000259" key="4">
    <source>
        <dbReference type="PROSITE" id="PS51391"/>
    </source>
</evidence>
<evidence type="ECO:0000313" key="5">
    <source>
        <dbReference type="EMBL" id="KAI3954206.1"/>
    </source>
</evidence>
<evidence type="ECO:0000256" key="2">
    <source>
        <dbReference type="SAM" id="Coils"/>
    </source>
</evidence>
<evidence type="ECO:0000256" key="1">
    <source>
        <dbReference type="ARBA" id="ARBA00022664"/>
    </source>
</evidence>
<dbReference type="InterPro" id="IPR008942">
    <property type="entry name" value="ENTH_VHS"/>
</dbReference>
<dbReference type="Pfam" id="PF04818">
    <property type="entry name" value="CID"/>
    <property type="match status" value="2"/>
</dbReference>
<dbReference type="Proteomes" id="UP001202328">
    <property type="component" value="Unassembled WGS sequence"/>
</dbReference>
<feature type="domain" description="CID" evidence="4">
    <location>
        <begin position="557"/>
        <end position="694"/>
    </location>
</feature>
<protein>
    <recommendedName>
        <fullName evidence="4">CID domain-containing protein</fullName>
    </recommendedName>
</protein>
<proteinExistence type="predicted"/>
<feature type="domain" description="CID" evidence="4">
    <location>
        <begin position="2"/>
        <end position="134"/>
    </location>
</feature>
<feature type="region of interest" description="Disordered" evidence="3">
    <location>
        <begin position="943"/>
        <end position="1017"/>
    </location>
</feature>
<evidence type="ECO:0000256" key="3">
    <source>
        <dbReference type="SAM" id="MobiDB-lite"/>
    </source>
</evidence>
<dbReference type="SMART" id="SM00582">
    <property type="entry name" value="RPR"/>
    <property type="match status" value="2"/>
</dbReference>
<keyword evidence="6" id="KW-1185">Reference proteome</keyword>
<dbReference type="GO" id="GO:0031124">
    <property type="term" value="P:mRNA 3'-end processing"/>
    <property type="evidence" value="ECO:0007669"/>
    <property type="project" value="TreeGrafter"/>
</dbReference>
<keyword evidence="2" id="KW-0175">Coiled coil</keyword>
<name>A0AAD4TFM8_9MAGN</name>
<feature type="coiled-coil region" evidence="2">
    <location>
        <begin position="761"/>
        <end position="823"/>
    </location>
</feature>
<dbReference type="EMBL" id="JAJJMB010002020">
    <property type="protein sequence ID" value="KAI3954206.1"/>
    <property type="molecule type" value="Genomic_DNA"/>
</dbReference>
<dbReference type="AlphaFoldDB" id="A0AAD4TFM8"/>
<comment type="caution">
    <text evidence="5">The sequence shown here is derived from an EMBL/GenBank/DDBJ whole genome shotgun (WGS) entry which is preliminary data.</text>
</comment>
<feature type="region of interest" description="Disordered" evidence="3">
    <location>
        <begin position="375"/>
        <end position="395"/>
    </location>
</feature>
<keyword evidence="1" id="KW-0507">mRNA processing</keyword>
<feature type="compositionally biased region" description="Low complexity" evidence="3">
    <location>
        <begin position="984"/>
        <end position="993"/>
    </location>
</feature>
<dbReference type="PANTHER" id="PTHR12460">
    <property type="entry name" value="CYCLIN-DEPENDENT KINASE INHIBITOR-RELATED PROTEIN"/>
    <property type="match status" value="1"/>
</dbReference>
<accession>A0AAD4TFM8</accession>
<feature type="compositionally biased region" description="Polar residues" evidence="3">
    <location>
        <begin position="943"/>
        <end position="952"/>
    </location>
</feature>
<dbReference type="GO" id="GO:0000993">
    <property type="term" value="F:RNA polymerase II complex binding"/>
    <property type="evidence" value="ECO:0007669"/>
    <property type="project" value="TreeGrafter"/>
</dbReference>
<gene>
    <name evidence="5" type="ORF">MKW98_018030</name>
</gene>
<dbReference type="InterPro" id="IPR006569">
    <property type="entry name" value="CID_dom"/>
</dbReference>